<dbReference type="KEGG" id="dol:Dole_0644"/>
<feature type="domain" description="AAA" evidence="1">
    <location>
        <begin position="20"/>
        <end position="138"/>
    </location>
</feature>
<dbReference type="RefSeq" id="WP_012174073.1">
    <property type="nucleotide sequence ID" value="NC_009943.1"/>
</dbReference>
<dbReference type="OrthoDB" id="9783412at2"/>
<protein>
    <recommendedName>
        <fullName evidence="5">ATP-binding protein</fullName>
    </recommendedName>
</protein>
<organism evidence="3 4">
    <name type="scientific">Desulfosudis oleivorans (strain DSM 6200 / JCM 39069 / Hxd3)</name>
    <name type="common">Desulfococcus oleovorans</name>
    <dbReference type="NCBI Taxonomy" id="96561"/>
    <lineage>
        <taxon>Bacteria</taxon>
        <taxon>Pseudomonadati</taxon>
        <taxon>Thermodesulfobacteriota</taxon>
        <taxon>Desulfobacteria</taxon>
        <taxon>Desulfobacterales</taxon>
        <taxon>Desulfosudaceae</taxon>
        <taxon>Desulfosudis</taxon>
    </lineage>
</organism>
<dbReference type="AlphaFoldDB" id="A8ZUP1"/>
<evidence type="ECO:0000313" key="4">
    <source>
        <dbReference type="Proteomes" id="UP000008561"/>
    </source>
</evidence>
<dbReference type="HOGENOM" id="CLU_041527_3_1_7"/>
<keyword evidence="4" id="KW-1185">Reference proteome</keyword>
<dbReference type="Pfam" id="PF13635">
    <property type="entry name" value="DUF4143"/>
    <property type="match status" value="1"/>
</dbReference>
<dbReference type="Proteomes" id="UP000008561">
    <property type="component" value="Chromosome"/>
</dbReference>
<dbReference type="Pfam" id="PF13173">
    <property type="entry name" value="AAA_14"/>
    <property type="match status" value="1"/>
</dbReference>
<feature type="domain" description="DUF4143" evidence="2">
    <location>
        <begin position="178"/>
        <end position="333"/>
    </location>
</feature>
<reference evidence="3 4" key="1">
    <citation type="submission" date="2007-10" db="EMBL/GenBank/DDBJ databases">
        <title>Complete sequence of Desulfococcus oleovorans Hxd3.</title>
        <authorList>
            <consortium name="US DOE Joint Genome Institute"/>
            <person name="Copeland A."/>
            <person name="Lucas S."/>
            <person name="Lapidus A."/>
            <person name="Barry K."/>
            <person name="Glavina del Rio T."/>
            <person name="Dalin E."/>
            <person name="Tice H."/>
            <person name="Pitluck S."/>
            <person name="Kiss H."/>
            <person name="Brettin T."/>
            <person name="Bruce D."/>
            <person name="Detter J.C."/>
            <person name="Han C."/>
            <person name="Schmutz J."/>
            <person name="Larimer F."/>
            <person name="Land M."/>
            <person name="Hauser L."/>
            <person name="Kyrpides N."/>
            <person name="Kim E."/>
            <person name="Wawrik B."/>
            <person name="Richardson P."/>
        </authorList>
    </citation>
    <scope>NUCLEOTIDE SEQUENCE [LARGE SCALE GENOMIC DNA]</scope>
    <source>
        <strain evidence="4">DSM 6200 / JCM 39069 / Hxd3</strain>
    </source>
</reference>
<proteinExistence type="predicted"/>
<dbReference type="eggNOG" id="COG1373">
    <property type="taxonomic scope" value="Bacteria"/>
</dbReference>
<gene>
    <name evidence="3" type="ordered locus">Dole_0644</name>
</gene>
<dbReference type="InterPro" id="IPR025420">
    <property type="entry name" value="DUF4143"/>
</dbReference>
<name>A8ZUP1_DESOH</name>
<dbReference type="EMBL" id="CP000859">
    <property type="protein sequence ID" value="ABW66454.1"/>
    <property type="molecule type" value="Genomic_DNA"/>
</dbReference>
<dbReference type="SUPFAM" id="SSF52540">
    <property type="entry name" value="P-loop containing nucleoside triphosphate hydrolases"/>
    <property type="match status" value="1"/>
</dbReference>
<evidence type="ECO:0000313" key="3">
    <source>
        <dbReference type="EMBL" id="ABW66454.1"/>
    </source>
</evidence>
<accession>A8ZUP1</accession>
<evidence type="ECO:0008006" key="5">
    <source>
        <dbReference type="Google" id="ProtNLM"/>
    </source>
</evidence>
<dbReference type="InterPro" id="IPR041682">
    <property type="entry name" value="AAA_14"/>
</dbReference>
<dbReference type="PANTHER" id="PTHR43566">
    <property type="entry name" value="CONSERVED PROTEIN"/>
    <property type="match status" value="1"/>
</dbReference>
<dbReference type="Gene3D" id="3.40.50.300">
    <property type="entry name" value="P-loop containing nucleotide triphosphate hydrolases"/>
    <property type="match status" value="1"/>
</dbReference>
<dbReference type="PANTHER" id="PTHR43566:SF2">
    <property type="entry name" value="DUF4143 DOMAIN-CONTAINING PROTEIN"/>
    <property type="match status" value="1"/>
</dbReference>
<evidence type="ECO:0000259" key="2">
    <source>
        <dbReference type="Pfam" id="PF13635"/>
    </source>
</evidence>
<dbReference type="InterPro" id="IPR027417">
    <property type="entry name" value="P-loop_NTPase"/>
</dbReference>
<dbReference type="STRING" id="96561.Dole_0644"/>
<sequence length="388" mass="43960">MHGYIPRLIETDILRSLARSPAVAILGPRQCGKSTTARQLIDPATSIYLDLQDRVDRNKLSEPELFFEQYRSRLICLDEIQLLPEFFSVLRSEIDKDRRPGRFLILGSASRDLIRQSTESLAGRIAYHDLTPFLLAEMVGKLSWADLWLRGGFPESALAHDEQAGFEWRLDFIRTFMERDIPALGFNIPVPVIERLWLLLAHCHGQTINYQKLAASADLAVPTLKKYLALLEQTYMVRLLPPFAANLKKRLVKSPKVFLTDSGILHALLDIESYDYLLANPTAGASWEGFVIENLIALHPRWRPSFLRTSNGAEIDLVLERAGRYHVFECKLSKAPQPSRGFYELVDGLRPETACVVAPVDEPFEIKKGIWVCSPLHLIKEEKKSGVG</sequence>
<evidence type="ECO:0000259" key="1">
    <source>
        <dbReference type="Pfam" id="PF13173"/>
    </source>
</evidence>